<evidence type="ECO:0000256" key="1">
    <source>
        <dbReference type="SAM" id="MobiDB-lite"/>
    </source>
</evidence>
<sequence>MLTKEYRIVMPLTTEEYQIAQMFLMDEQSRQLDEIVGDKEVRVEVVRDNEPFEGQNLCNGRFTSGHFSHKIYHFNSKTLPSLLRRLVPKGLMTVHEQTWNAFPYWKTDLTNPDFMKDSFLIRMETMLLSDPGTTKNAFGLTKDALNECKKMTVHVPFGVHRPWSVDGAVADQLRAVHVRLQIGDRQIQMARIPNRGGVFHAKAIPPPFLPVQSHNLFCSIDRWYALTLTPIRLIEDEAQQALDETDELATDDGSSQEMNASNGTER</sequence>
<dbReference type="SUPFAM" id="SSF55961">
    <property type="entry name" value="Bet v1-like"/>
    <property type="match status" value="1"/>
</dbReference>
<evidence type="ECO:0000313" key="4">
    <source>
        <dbReference type="Proteomes" id="UP001620645"/>
    </source>
</evidence>
<dbReference type="PANTHER" id="PTHR10658">
    <property type="entry name" value="PHOSPHATIDYLINOSITOL TRANSFER PROTEIN"/>
    <property type="match status" value="1"/>
</dbReference>
<reference evidence="3 4" key="1">
    <citation type="submission" date="2024-10" db="EMBL/GenBank/DDBJ databases">
        <authorList>
            <person name="Kim D."/>
        </authorList>
    </citation>
    <scope>NUCLEOTIDE SEQUENCE [LARGE SCALE GENOMIC DNA]</scope>
    <source>
        <strain evidence="3">Taebaek</strain>
    </source>
</reference>
<evidence type="ECO:0000313" key="3">
    <source>
        <dbReference type="EMBL" id="KAL3099626.1"/>
    </source>
</evidence>
<proteinExistence type="predicted"/>
<accession>A0ABD2K9S9</accession>
<dbReference type="PANTHER" id="PTHR10658:SF11">
    <property type="entry name" value="VIBRATOR, ISOFORM B"/>
    <property type="match status" value="1"/>
</dbReference>
<dbReference type="InterPro" id="IPR023393">
    <property type="entry name" value="START-like_dom_sf"/>
</dbReference>
<keyword evidence="4" id="KW-1185">Reference proteome</keyword>
<feature type="region of interest" description="Disordered" evidence="1">
    <location>
        <begin position="243"/>
        <end position="266"/>
    </location>
</feature>
<name>A0ABD2K9S9_HETSC</name>
<dbReference type="Gene3D" id="3.30.530.20">
    <property type="match status" value="1"/>
</dbReference>
<protein>
    <recommendedName>
        <fullName evidence="2">Phosphatidylinositol transfer protein N-terminal domain-containing protein</fullName>
    </recommendedName>
</protein>
<dbReference type="Proteomes" id="UP001620645">
    <property type="component" value="Unassembled WGS sequence"/>
</dbReference>
<dbReference type="Pfam" id="PF02121">
    <property type="entry name" value="IP_trans"/>
    <property type="match status" value="1"/>
</dbReference>
<evidence type="ECO:0000259" key="2">
    <source>
        <dbReference type="Pfam" id="PF02121"/>
    </source>
</evidence>
<comment type="caution">
    <text evidence="3">The sequence shown here is derived from an EMBL/GenBank/DDBJ whole genome shotgun (WGS) entry which is preliminary data.</text>
</comment>
<dbReference type="InterPro" id="IPR055261">
    <property type="entry name" value="PI_transfer_N"/>
</dbReference>
<dbReference type="EMBL" id="JBICCN010000039">
    <property type="protein sequence ID" value="KAL3099626.1"/>
    <property type="molecule type" value="Genomic_DNA"/>
</dbReference>
<organism evidence="3 4">
    <name type="scientific">Heterodera schachtii</name>
    <name type="common">Sugarbeet cyst nematode worm</name>
    <name type="synonym">Tylenchus schachtii</name>
    <dbReference type="NCBI Taxonomy" id="97005"/>
    <lineage>
        <taxon>Eukaryota</taxon>
        <taxon>Metazoa</taxon>
        <taxon>Ecdysozoa</taxon>
        <taxon>Nematoda</taxon>
        <taxon>Chromadorea</taxon>
        <taxon>Rhabditida</taxon>
        <taxon>Tylenchina</taxon>
        <taxon>Tylenchomorpha</taxon>
        <taxon>Tylenchoidea</taxon>
        <taxon>Heteroderidae</taxon>
        <taxon>Heteroderinae</taxon>
        <taxon>Heterodera</taxon>
    </lineage>
</organism>
<feature type="domain" description="Phosphatidylinositol transfer protein N-terminal" evidence="2">
    <location>
        <begin position="1"/>
        <end position="150"/>
    </location>
</feature>
<gene>
    <name evidence="3" type="ORF">niasHS_003081</name>
</gene>
<feature type="compositionally biased region" description="Polar residues" evidence="1">
    <location>
        <begin position="252"/>
        <end position="266"/>
    </location>
</feature>
<dbReference type="InterPro" id="IPR001666">
    <property type="entry name" value="PI_transfer"/>
</dbReference>
<dbReference type="AlphaFoldDB" id="A0ABD2K9S9"/>